<protein>
    <submittedName>
        <fullName evidence="2">Uncharacterized protein</fullName>
    </submittedName>
</protein>
<reference evidence="2" key="2">
    <citation type="journal article" date="2023" name="Microbiol Resour">
        <title>Decontamination and Annotation of the Draft Genome Sequence of the Oomycete Lagenidium giganteum ARSEF 373.</title>
        <authorList>
            <person name="Morgan W.R."/>
            <person name="Tartar A."/>
        </authorList>
    </citation>
    <scope>NUCLEOTIDE SEQUENCE</scope>
    <source>
        <strain evidence="2">ARSEF 373</strain>
    </source>
</reference>
<dbReference type="AlphaFoldDB" id="A0AAV2Z622"/>
<reference evidence="2" key="1">
    <citation type="submission" date="2022-11" db="EMBL/GenBank/DDBJ databases">
        <authorList>
            <person name="Morgan W.R."/>
            <person name="Tartar A."/>
        </authorList>
    </citation>
    <scope>NUCLEOTIDE SEQUENCE</scope>
    <source>
        <strain evidence="2">ARSEF 373</strain>
    </source>
</reference>
<evidence type="ECO:0000256" key="1">
    <source>
        <dbReference type="SAM" id="Phobius"/>
    </source>
</evidence>
<evidence type="ECO:0000313" key="2">
    <source>
        <dbReference type="EMBL" id="DBA00839.1"/>
    </source>
</evidence>
<name>A0AAV2Z622_9STRA</name>
<accession>A0AAV2Z622</accession>
<dbReference type="EMBL" id="DAKRPA010000057">
    <property type="protein sequence ID" value="DBA00839.1"/>
    <property type="molecule type" value="Genomic_DNA"/>
</dbReference>
<keyword evidence="1" id="KW-0812">Transmembrane</keyword>
<dbReference type="Proteomes" id="UP001146120">
    <property type="component" value="Unassembled WGS sequence"/>
</dbReference>
<proteinExistence type="predicted"/>
<evidence type="ECO:0000313" key="3">
    <source>
        <dbReference type="Proteomes" id="UP001146120"/>
    </source>
</evidence>
<organism evidence="2 3">
    <name type="scientific">Lagenidium giganteum</name>
    <dbReference type="NCBI Taxonomy" id="4803"/>
    <lineage>
        <taxon>Eukaryota</taxon>
        <taxon>Sar</taxon>
        <taxon>Stramenopiles</taxon>
        <taxon>Oomycota</taxon>
        <taxon>Peronosporomycetes</taxon>
        <taxon>Pythiales</taxon>
        <taxon>Pythiaceae</taxon>
    </lineage>
</organism>
<feature type="transmembrane region" description="Helical" evidence="1">
    <location>
        <begin position="32"/>
        <end position="49"/>
    </location>
</feature>
<keyword evidence="1" id="KW-1133">Transmembrane helix</keyword>
<comment type="caution">
    <text evidence="2">The sequence shown here is derived from an EMBL/GenBank/DDBJ whole genome shotgun (WGS) entry which is preliminary data.</text>
</comment>
<gene>
    <name evidence="2" type="ORF">N0F65_008482</name>
</gene>
<keyword evidence="1" id="KW-0472">Membrane</keyword>
<sequence length="128" mass="14328">MGFFSDLSERHERLKKRIHSTRVPLSKNGQRLMSVVYFSVPIVCGYYIMNWAQRRAEHNFALEVGARACAALGGGMAGHGIHPSLALSLYSCLVQEDKIRTAAGGSANRRVQQQNEQLRKLLDDKARD</sequence>
<keyword evidence="3" id="KW-1185">Reference proteome</keyword>